<dbReference type="EMBL" id="LIHL02000003">
    <property type="protein sequence ID" value="KAF5474936.1"/>
    <property type="molecule type" value="Genomic_DNA"/>
</dbReference>
<evidence type="ECO:0000256" key="13">
    <source>
        <dbReference type="SAM" id="MobiDB-lite"/>
    </source>
</evidence>
<feature type="binding site" description="axial binding residue" evidence="12">
    <location>
        <position position="322"/>
    </location>
    <ligand>
        <name>heme b</name>
        <dbReference type="ChEBI" id="CHEBI:60344"/>
        <label>1</label>
    </ligand>
    <ligandPart>
        <name>Fe</name>
        <dbReference type="ChEBI" id="CHEBI:18248"/>
    </ligandPart>
</feature>
<feature type="transmembrane region" description="Helical" evidence="14">
    <location>
        <begin position="288"/>
        <end position="306"/>
    </location>
</feature>
<evidence type="ECO:0000256" key="4">
    <source>
        <dbReference type="ARBA" id="ARBA00022692"/>
    </source>
</evidence>
<keyword evidence="4 14" id="KW-0812">Transmembrane</keyword>
<keyword evidence="3" id="KW-0349">Heme</keyword>
<comment type="subcellular location">
    <subcellularLocation>
        <location evidence="1">Membrane</location>
        <topology evidence="1">Multi-pass membrane protein</topology>
    </subcellularLocation>
</comment>
<dbReference type="SMART" id="SM00665">
    <property type="entry name" value="B561"/>
    <property type="match status" value="1"/>
</dbReference>
<reference evidence="18" key="2">
    <citation type="submission" date="2020-03" db="EMBL/GenBank/DDBJ databases">
        <title>Walnut 2.0.</title>
        <authorList>
            <person name="Marrano A."/>
            <person name="Britton M."/>
            <person name="Zimin A.V."/>
            <person name="Zaini P.A."/>
            <person name="Workman R."/>
            <person name="Puiu D."/>
            <person name="Bianco L."/>
            <person name="Allen B.J."/>
            <person name="Troggio M."/>
            <person name="Leslie C.A."/>
            <person name="Timp W."/>
            <person name="Dendekar A."/>
            <person name="Salzberg S.L."/>
            <person name="Neale D.B."/>
        </authorList>
    </citation>
    <scope>NUCLEOTIDE SEQUENCE</scope>
    <source>
        <tissue evidence="18">Leaves</tissue>
    </source>
</reference>
<dbReference type="KEGG" id="jre:109004552"/>
<evidence type="ECO:0000256" key="6">
    <source>
        <dbReference type="ARBA" id="ARBA00022729"/>
    </source>
</evidence>
<evidence type="ECO:0000256" key="2">
    <source>
        <dbReference type="ARBA" id="ARBA00022448"/>
    </source>
</evidence>
<keyword evidence="5 12" id="KW-0479">Metal-binding</keyword>
<dbReference type="PANTHER" id="PTHR23130:SF167">
    <property type="entry name" value="CYTOCHROME B561 AND DOMON DOMAIN-CONTAINING PROTEIN"/>
    <property type="match status" value="1"/>
</dbReference>
<dbReference type="RefSeq" id="XP_018838673.2">
    <property type="nucleotide sequence ID" value="XM_018983128.2"/>
</dbReference>
<feature type="transmembrane region" description="Helical" evidence="14">
    <location>
        <begin position="353"/>
        <end position="376"/>
    </location>
</feature>
<comment type="cofactor">
    <cofactor evidence="11">
        <name>heme b</name>
        <dbReference type="ChEBI" id="CHEBI:60344"/>
    </cofactor>
    <text evidence="11">Binds 2 heme b groups non-covalently.</text>
</comment>
<feature type="region of interest" description="Disordered" evidence="13">
    <location>
        <begin position="386"/>
        <end position="405"/>
    </location>
</feature>
<dbReference type="AlphaFoldDB" id="A0A834D4Z3"/>
<dbReference type="GO" id="GO:0016020">
    <property type="term" value="C:membrane"/>
    <property type="evidence" value="ECO:0007669"/>
    <property type="project" value="UniProtKB-SubCell"/>
</dbReference>
<feature type="transmembrane region" description="Helical" evidence="14">
    <location>
        <begin position="248"/>
        <end position="268"/>
    </location>
</feature>
<feature type="chain" id="PRO_5033058079" description="Cytochrome b561 and DOMON domain-containing protein" evidence="15">
    <location>
        <begin position="35"/>
        <end position="405"/>
    </location>
</feature>
<dbReference type="PROSITE" id="PS50836">
    <property type="entry name" value="DOMON"/>
    <property type="match status" value="1"/>
</dbReference>
<keyword evidence="2 11" id="KW-0813">Transport</keyword>
<proteinExistence type="predicted"/>
<evidence type="ECO:0000256" key="9">
    <source>
        <dbReference type="ARBA" id="ARBA00023136"/>
    </source>
</evidence>
<evidence type="ECO:0000256" key="5">
    <source>
        <dbReference type="ARBA" id="ARBA00022723"/>
    </source>
</evidence>
<dbReference type="FunFam" id="1.20.120.1770:FF:000007">
    <property type="entry name" value="Cytochrome b561 and DOMON domain-containing protein"/>
    <property type="match status" value="1"/>
</dbReference>
<evidence type="ECO:0000256" key="11">
    <source>
        <dbReference type="PIRNR" id="PIRNR037471"/>
    </source>
</evidence>
<feature type="signal peptide" evidence="15">
    <location>
        <begin position="1"/>
        <end position="34"/>
    </location>
</feature>
<comment type="caution">
    <text evidence="18">The sequence shown here is derived from an EMBL/GenBank/DDBJ whole genome shotgun (WGS) entry which is preliminary data.</text>
</comment>
<keyword evidence="12" id="KW-0408">Iron</keyword>
<comment type="function">
    <text evidence="10">May act as a catecholamine-responsive trans-membrane electron transporter.</text>
</comment>
<dbReference type="CDD" id="cd09629">
    <property type="entry name" value="DOMON_CIL1_like"/>
    <property type="match status" value="1"/>
</dbReference>
<evidence type="ECO:0000256" key="14">
    <source>
        <dbReference type="SAM" id="Phobius"/>
    </source>
</evidence>
<sequence length="405" mass="44491">MSIVSSRPPCLLANMFKPVLVFSVLLSLCLSSLAQTCSKYSFPSNQVFSSCIDLPYLNSFLHWNYNQSSGSLQIAFRKTGVTPSSWTAWAINPTGSGMMGAQALVAYQFSNGSLTFYQSQITSYATTMAKSNLTYAVSEFTATYSNSEIVIYATLALPNSITTINHVWQVGPVKDDLPQPHSLDDANTNSKGVLNLLSGEAGTSGGGGSRSRDKNVHGVLNVFSWGILMPIGVMIARYLKVFESADPAWFYLHASCQTTAYVIGVAGVATGIKLGNDSAGVEQTKHRVIGVLLFILATLQVFALLLRPKKDHKYRFYWNIYHHSVGYLVILLSIINIFKGFDILKPEKKWKSGYIAIVVIFIINIVWVEAYTWYLVRKKRSESAGRTHQGVNGANGYGARPAQFA</sequence>
<evidence type="ECO:0000313" key="18">
    <source>
        <dbReference type="EMBL" id="KAF5474936.1"/>
    </source>
</evidence>
<keyword evidence="7 11" id="KW-0249">Electron transport</keyword>
<dbReference type="PIRSF" id="PIRSF037471">
    <property type="entry name" value="UCP037471"/>
    <property type="match status" value="1"/>
</dbReference>
<dbReference type="GO" id="GO:0046872">
    <property type="term" value="F:metal ion binding"/>
    <property type="evidence" value="ECO:0007669"/>
    <property type="project" value="UniProtKB-KW"/>
</dbReference>
<evidence type="ECO:0000256" key="3">
    <source>
        <dbReference type="ARBA" id="ARBA00022617"/>
    </source>
</evidence>
<dbReference type="Gramene" id="Jr03_12520_p1">
    <property type="protein sequence ID" value="cds.Jr03_12520_p1"/>
    <property type="gene ID" value="Jr03_12520"/>
</dbReference>
<feature type="binding site" description="axial binding residue" evidence="12">
    <location>
        <position position="286"/>
    </location>
    <ligand>
        <name>heme b</name>
        <dbReference type="ChEBI" id="CHEBI:60344"/>
        <label>1</label>
    </ligand>
    <ligandPart>
        <name>Fe</name>
        <dbReference type="ChEBI" id="CHEBI:18248"/>
    </ligandPart>
</feature>
<dbReference type="OrthoDB" id="2419613at2759"/>
<evidence type="ECO:0000259" key="16">
    <source>
        <dbReference type="PROSITE" id="PS50836"/>
    </source>
</evidence>
<dbReference type="InterPro" id="IPR017214">
    <property type="entry name" value="UCP037471"/>
</dbReference>
<keyword evidence="6 15" id="KW-0732">Signal</keyword>
<name>A0A834D4Z3_JUGRE</name>
<dbReference type="PROSITE" id="PS50939">
    <property type="entry name" value="CYTOCHROME_B561"/>
    <property type="match status" value="1"/>
</dbReference>
<accession>A0A834D4Z3</accession>
<organism evidence="18 19">
    <name type="scientific">Juglans regia</name>
    <name type="common">English walnut</name>
    <dbReference type="NCBI Taxonomy" id="51240"/>
    <lineage>
        <taxon>Eukaryota</taxon>
        <taxon>Viridiplantae</taxon>
        <taxon>Streptophyta</taxon>
        <taxon>Embryophyta</taxon>
        <taxon>Tracheophyta</taxon>
        <taxon>Spermatophyta</taxon>
        <taxon>Magnoliopsida</taxon>
        <taxon>eudicotyledons</taxon>
        <taxon>Gunneridae</taxon>
        <taxon>Pentapetalae</taxon>
        <taxon>rosids</taxon>
        <taxon>fabids</taxon>
        <taxon>Fagales</taxon>
        <taxon>Juglandaceae</taxon>
        <taxon>Juglans</taxon>
    </lineage>
</organism>
<dbReference type="Pfam" id="PF03188">
    <property type="entry name" value="Cytochrom_B561"/>
    <property type="match status" value="1"/>
</dbReference>
<dbReference type="Gene3D" id="1.20.120.1770">
    <property type="match status" value="1"/>
</dbReference>
<dbReference type="Proteomes" id="UP000619265">
    <property type="component" value="Unassembled WGS sequence"/>
</dbReference>
<dbReference type="InterPro" id="IPR045265">
    <property type="entry name" value="AIR12_DOMON"/>
</dbReference>
<evidence type="ECO:0000256" key="12">
    <source>
        <dbReference type="PIRSR" id="PIRSR037471-1"/>
    </source>
</evidence>
<feature type="transmembrane region" description="Helical" evidence="14">
    <location>
        <begin position="318"/>
        <end position="341"/>
    </location>
</feature>
<feature type="domain" description="DOMON" evidence="16">
    <location>
        <begin position="57"/>
        <end position="171"/>
    </location>
</feature>
<evidence type="ECO:0000313" key="19">
    <source>
        <dbReference type="Proteomes" id="UP000619265"/>
    </source>
</evidence>
<gene>
    <name evidence="18" type="ORF">F2P56_006788</name>
</gene>
<evidence type="ECO:0000259" key="17">
    <source>
        <dbReference type="PROSITE" id="PS50939"/>
    </source>
</evidence>
<keyword evidence="9 11" id="KW-0472">Membrane</keyword>
<dbReference type="InterPro" id="IPR005018">
    <property type="entry name" value="DOMON_domain"/>
</dbReference>
<dbReference type="Pfam" id="PF04526">
    <property type="entry name" value="DUF568"/>
    <property type="match status" value="1"/>
</dbReference>
<evidence type="ECO:0000256" key="8">
    <source>
        <dbReference type="ARBA" id="ARBA00022989"/>
    </source>
</evidence>
<feature type="transmembrane region" description="Helical" evidence="14">
    <location>
        <begin position="218"/>
        <end position="236"/>
    </location>
</feature>
<dbReference type="InterPro" id="IPR006593">
    <property type="entry name" value="Cyt_b561/ferric_Rdtase_TM"/>
</dbReference>
<dbReference type="CDD" id="cd08760">
    <property type="entry name" value="Cyt_b561_FRRS1_like"/>
    <property type="match status" value="1"/>
</dbReference>
<reference evidence="18" key="1">
    <citation type="submission" date="2015-10" db="EMBL/GenBank/DDBJ databases">
        <authorList>
            <person name="Martinez-Garcia P.J."/>
            <person name="Crepeau M.W."/>
            <person name="Puiu D."/>
            <person name="Gonzalez-Ibeas D."/>
            <person name="Whalen J."/>
            <person name="Stevens K."/>
            <person name="Paul R."/>
            <person name="Butterfield T."/>
            <person name="Britton M."/>
            <person name="Reagan R."/>
            <person name="Chakraborty S."/>
            <person name="Walawage S.L."/>
            <person name="Vasquez-Gross H.A."/>
            <person name="Cardeno C."/>
            <person name="Famula R."/>
            <person name="Pratt K."/>
            <person name="Kuruganti S."/>
            <person name="Aradhya M.K."/>
            <person name="Leslie C.A."/>
            <person name="Dandekar A.M."/>
            <person name="Salzberg S.L."/>
            <person name="Wegrzyn J.L."/>
            <person name="Langley C.H."/>
            <person name="Neale D.B."/>
        </authorList>
    </citation>
    <scope>NUCLEOTIDE SEQUENCE</scope>
    <source>
        <tissue evidence="18">Leaves</tissue>
    </source>
</reference>
<evidence type="ECO:0000256" key="15">
    <source>
        <dbReference type="SAM" id="SignalP"/>
    </source>
</evidence>
<evidence type="ECO:0000256" key="7">
    <source>
        <dbReference type="ARBA" id="ARBA00022982"/>
    </source>
</evidence>
<keyword evidence="8 14" id="KW-1133">Transmembrane helix</keyword>
<feature type="domain" description="Cytochrome b561" evidence="17">
    <location>
        <begin position="177"/>
        <end position="377"/>
    </location>
</feature>
<evidence type="ECO:0000256" key="10">
    <source>
        <dbReference type="ARBA" id="ARBA00053871"/>
    </source>
</evidence>
<protein>
    <recommendedName>
        <fullName evidence="11">Cytochrome b561 and DOMON domain-containing protein</fullName>
    </recommendedName>
</protein>
<evidence type="ECO:0000256" key="1">
    <source>
        <dbReference type="ARBA" id="ARBA00004141"/>
    </source>
</evidence>
<dbReference type="PANTHER" id="PTHR23130">
    <property type="entry name" value="CYTOCHROME B561 AND DOMON DOMAIN-CONTAINING PROTEIN"/>
    <property type="match status" value="1"/>
</dbReference>
<feature type="binding site" description="axial binding residue" evidence="12">
    <location>
        <position position="253"/>
    </location>
    <ligand>
        <name>heme b</name>
        <dbReference type="ChEBI" id="CHEBI:60344"/>
        <label>1</label>
    </ligand>
    <ligandPart>
        <name>Fe</name>
        <dbReference type="ChEBI" id="CHEBI:18248"/>
    </ligandPart>
</feature>
<feature type="binding site" description="axial binding residue" evidence="12">
    <location>
        <position position="217"/>
    </location>
    <ligand>
        <name>heme b</name>
        <dbReference type="ChEBI" id="CHEBI:60344"/>
        <label>1</label>
    </ligand>
    <ligandPart>
        <name>Fe</name>
        <dbReference type="ChEBI" id="CHEBI:18248"/>
    </ligandPart>
</feature>